<proteinExistence type="predicted"/>
<accession>C3KL34</accession>
<dbReference type="KEGG" id="rhi:NGR_b16690"/>
<gene>
    <name evidence="2" type="ordered locus">NGR_b16690</name>
</gene>
<dbReference type="AlphaFoldDB" id="C3KL34"/>
<dbReference type="Proteomes" id="UP000001054">
    <property type="component" value="Plasmid pNGR234b"/>
</dbReference>
<reference evidence="3" key="1">
    <citation type="journal article" date="2004" name="J. Bacteriol.">
        <title>An evolutionary hot spot: the pNGR234b replicon of Rhizobium sp. strain NGR234.</title>
        <authorList>
            <person name="Streit W.R."/>
            <person name="Schmitz R.A."/>
            <person name="Perret X."/>
            <person name="Staehelin C."/>
            <person name="Deakin W.J."/>
            <person name="Raasch C."/>
            <person name="Liesegang H."/>
            <person name="Broughton W.J."/>
        </authorList>
    </citation>
    <scope>NUCLEOTIDE SEQUENCE [LARGE SCALE GENOMIC DNA]</scope>
    <source>
        <strain evidence="3">NBRC 101917 / NGR234</strain>
    </source>
</reference>
<protein>
    <submittedName>
        <fullName evidence="2">Uncharacterized protein</fullName>
    </submittedName>
</protein>
<evidence type="ECO:0000313" key="2">
    <source>
        <dbReference type="EMBL" id="ACP23120.1"/>
    </source>
</evidence>
<name>C3KL34_SINFN</name>
<evidence type="ECO:0000256" key="1">
    <source>
        <dbReference type="SAM" id="MobiDB-lite"/>
    </source>
</evidence>
<evidence type="ECO:0000313" key="3">
    <source>
        <dbReference type="Proteomes" id="UP000001054"/>
    </source>
</evidence>
<dbReference type="HOGENOM" id="CLU_1676457_0_0_5"/>
<sequence length="157" mass="17701">MPDATCRREAVTIIRIRRREPKRKYHHHGLRRRERHFLVPHQCVASTYRAASEVQCRRLAQLIRSDEQDKGRSSTHPRRMGTGKIDPPETFDGVTFDDRPVPSTSTSGAPSRAAGSFPGRKSLVADIEVGEGIVETFTIPDFVVLEVKDLPVRVFVA</sequence>
<reference evidence="2 3" key="2">
    <citation type="journal article" date="2009" name="Appl. Environ. Microbiol.">
        <title>Rhizobium sp. strain NGR234 possesses a remarkable number of secretion systems.</title>
        <authorList>
            <person name="Schmeisser C."/>
            <person name="Liesegang H."/>
            <person name="Krysciak D."/>
            <person name="Bakkou N."/>
            <person name="Le Quere A."/>
            <person name="Wollherr A."/>
            <person name="Heinemeyer I."/>
            <person name="Morgenstern B."/>
            <person name="Pommerening-Roeser A."/>
            <person name="Flores M."/>
            <person name="Palacios R."/>
            <person name="Brenner S."/>
            <person name="Gottschalk G."/>
            <person name="Schmitz R.A."/>
            <person name="Broughton W.J."/>
            <person name="Perret X."/>
            <person name="Strittmatter A.W."/>
            <person name="Streit W.R."/>
        </authorList>
    </citation>
    <scope>NUCLEOTIDE SEQUENCE [LARGE SCALE GENOMIC DNA]</scope>
    <source>
        <strain evidence="3">NBRC 101917 / NGR234</strain>
    </source>
</reference>
<organism evidence="2 3">
    <name type="scientific">Sinorhizobium fredii (strain NBRC 101917 / NGR234)</name>
    <dbReference type="NCBI Taxonomy" id="394"/>
    <lineage>
        <taxon>Bacteria</taxon>
        <taxon>Pseudomonadati</taxon>
        <taxon>Pseudomonadota</taxon>
        <taxon>Alphaproteobacteria</taxon>
        <taxon>Hyphomicrobiales</taxon>
        <taxon>Rhizobiaceae</taxon>
        <taxon>Sinorhizobium/Ensifer group</taxon>
        <taxon>Sinorhizobium</taxon>
    </lineage>
</organism>
<geneLocation type="plasmid" evidence="3">
    <name>sym pNGR234b</name>
</geneLocation>
<keyword evidence="3" id="KW-1185">Reference proteome</keyword>
<keyword evidence="2" id="KW-0614">Plasmid</keyword>
<feature type="region of interest" description="Disordered" evidence="1">
    <location>
        <begin position="65"/>
        <end position="117"/>
    </location>
</feature>
<dbReference type="EMBL" id="CP000874">
    <property type="protein sequence ID" value="ACP23120.1"/>
    <property type="molecule type" value="Genomic_DNA"/>
</dbReference>